<feature type="domain" description="ERAP1-like C-terminal" evidence="26">
    <location>
        <begin position="701"/>
        <end position="1010"/>
    </location>
</feature>
<dbReference type="CDD" id="cd09601">
    <property type="entry name" value="M1_APN-Q_like"/>
    <property type="match status" value="1"/>
</dbReference>
<evidence type="ECO:0000256" key="10">
    <source>
        <dbReference type="ARBA" id="ARBA00022723"/>
    </source>
</evidence>
<evidence type="ECO:0000313" key="28">
    <source>
        <dbReference type="EnsemblMetazoa" id="AAEL012099-PB"/>
    </source>
</evidence>
<evidence type="ECO:0000256" key="3">
    <source>
        <dbReference type="ARBA" id="ARBA00010136"/>
    </source>
</evidence>
<feature type="binding site" evidence="21">
    <location>
        <position position="473"/>
    </location>
    <ligand>
        <name>Zn(2+)</name>
        <dbReference type="ChEBI" id="CHEBI:29105"/>
        <note>catalytic</note>
    </ligand>
</feature>
<feature type="transmembrane region" description="Helical" evidence="24">
    <location>
        <begin position="52"/>
        <end position="76"/>
    </location>
</feature>
<evidence type="ECO:0000259" key="25">
    <source>
        <dbReference type="Pfam" id="PF01433"/>
    </source>
</evidence>
<evidence type="ECO:0000256" key="13">
    <source>
        <dbReference type="ARBA" id="ARBA00022833"/>
    </source>
</evidence>
<feature type="site" description="Transition state stabilizer" evidence="22">
    <location>
        <position position="555"/>
    </location>
</feature>
<dbReference type="InterPro" id="IPR027268">
    <property type="entry name" value="Peptidase_M4/M1_CTD_sf"/>
</dbReference>
<feature type="domain" description="Peptidase M1 membrane alanine aminopeptidase" evidence="25">
    <location>
        <begin position="398"/>
        <end position="622"/>
    </location>
</feature>
<keyword evidence="13 21" id="KW-0862">Zinc</keyword>
<feature type="binding site" evidence="21">
    <location>
        <position position="492"/>
    </location>
    <ligand>
        <name>Zn(2+)</name>
        <dbReference type="ChEBI" id="CHEBI:29105"/>
        <note>catalytic</note>
    </ligand>
</feature>
<dbReference type="GO" id="GO:0016285">
    <property type="term" value="F:alanyl aminopeptidase activity"/>
    <property type="evidence" value="ECO:0007669"/>
    <property type="project" value="UniProtKB-EC"/>
</dbReference>
<evidence type="ECO:0000259" key="27">
    <source>
        <dbReference type="Pfam" id="PF17900"/>
    </source>
</evidence>
<dbReference type="Gene3D" id="1.25.50.20">
    <property type="match status" value="1"/>
</dbReference>
<gene>
    <name evidence="28" type="primary">5575831</name>
</gene>
<evidence type="ECO:0000256" key="23">
    <source>
        <dbReference type="SAM" id="MobiDB-lite"/>
    </source>
</evidence>
<keyword evidence="14" id="KW-0482">Metalloprotease</keyword>
<dbReference type="GO" id="GO:0005886">
    <property type="term" value="C:plasma membrane"/>
    <property type="evidence" value="ECO:0007669"/>
    <property type="project" value="UniProtKB-SubCell"/>
</dbReference>
<keyword evidence="17" id="KW-0325">Glycoprotein</keyword>
<reference evidence="28" key="2">
    <citation type="submission" date="2020-05" db="UniProtKB">
        <authorList>
            <consortium name="EnsemblMetazoa"/>
        </authorList>
    </citation>
    <scope>IDENTIFICATION</scope>
    <source>
        <strain evidence="28">LVP_AGWG</strain>
    </source>
</reference>
<evidence type="ECO:0000256" key="14">
    <source>
        <dbReference type="ARBA" id="ARBA00023049"/>
    </source>
</evidence>
<dbReference type="Pfam" id="PF11838">
    <property type="entry name" value="ERAP1_C"/>
    <property type="match status" value="1"/>
</dbReference>
<dbReference type="Gene3D" id="2.60.40.1910">
    <property type="match status" value="1"/>
</dbReference>
<dbReference type="FunCoup" id="A0A6I8TNC4">
    <property type="interactions" value="107"/>
</dbReference>
<feature type="binding site" evidence="21">
    <location>
        <position position="469"/>
    </location>
    <ligand>
        <name>Zn(2+)</name>
        <dbReference type="ChEBI" id="CHEBI:29105"/>
        <note>catalytic</note>
    </ligand>
</feature>
<keyword evidence="11" id="KW-0732">Signal</keyword>
<feature type="region of interest" description="Disordered" evidence="23">
    <location>
        <begin position="120"/>
        <end position="147"/>
    </location>
</feature>
<dbReference type="InParanoid" id="A0A6I8TNC4"/>
<keyword evidence="6" id="KW-0031">Aminopeptidase</keyword>
<dbReference type="InterPro" id="IPR042097">
    <property type="entry name" value="Aminopeptidase_N-like_N_sf"/>
</dbReference>
<evidence type="ECO:0000256" key="16">
    <source>
        <dbReference type="ARBA" id="ARBA00023157"/>
    </source>
</evidence>
<dbReference type="GO" id="GO:0070006">
    <property type="term" value="F:metalloaminopeptidase activity"/>
    <property type="evidence" value="ECO:0007669"/>
    <property type="project" value="TreeGrafter"/>
</dbReference>
<keyword evidence="7" id="KW-1003">Cell membrane</keyword>
<name>A0A6I8TNC4_AEDAE</name>
<keyword evidence="15 24" id="KW-0472">Membrane</keyword>
<reference evidence="28 29" key="1">
    <citation type="submission" date="2017-06" db="EMBL/GenBank/DDBJ databases">
        <title>Aedes aegypti genome working group (AGWG) sequencing and assembly.</title>
        <authorList>
            <consortium name="Aedes aegypti Genome Working Group (AGWG)"/>
            <person name="Matthews B.J."/>
        </authorList>
    </citation>
    <scope>NUCLEOTIDE SEQUENCE [LARGE SCALE GENOMIC DNA]</scope>
    <source>
        <strain evidence="28 29">LVP_AGWG</strain>
    </source>
</reference>
<dbReference type="GO" id="GO:0008270">
    <property type="term" value="F:zinc ion binding"/>
    <property type="evidence" value="ECO:0007669"/>
    <property type="project" value="InterPro"/>
</dbReference>
<dbReference type="InterPro" id="IPR050344">
    <property type="entry name" value="Peptidase_M1_aminopeptidases"/>
</dbReference>
<dbReference type="Pfam" id="PF17900">
    <property type="entry name" value="Peptidase_M1_N"/>
    <property type="match status" value="1"/>
</dbReference>
<evidence type="ECO:0000256" key="4">
    <source>
        <dbReference type="ARBA" id="ARBA00012564"/>
    </source>
</evidence>
<dbReference type="GO" id="GO:0098552">
    <property type="term" value="C:side of membrane"/>
    <property type="evidence" value="ECO:0007669"/>
    <property type="project" value="UniProtKB-KW"/>
</dbReference>
<dbReference type="Pfam" id="PF01433">
    <property type="entry name" value="Peptidase_M1"/>
    <property type="match status" value="1"/>
</dbReference>
<dbReference type="Gene3D" id="2.60.40.1730">
    <property type="entry name" value="tricorn interacting facor f3 domain"/>
    <property type="match status" value="1"/>
</dbReference>
<evidence type="ECO:0000313" key="29">
    <source>
        <dbReference type="Proteomes" id="UP000008820"/>
    </source>
</evidence>
<evidence type="ECO:0000256" key="15">
    <source>
        <dbReference type="ARBA" id="ARBA00023136"/>
    </source>
</evidence>
<dbReference type="FunFam" id="2.60.40.1910:FF:000008">
    <property type="entry name" value="Aminopeptidase"/>
    <property type="match status" value="1"/>
</dbReference>
<evidence type="ECO:0000256" key="21">
    <source>
        <dbReference type="PIRSR" id="PIRSR634016-3"/>
    </source>
</evidence>
<evidence type="ECO:0000256" key="1">
    <source>
        <dbReference type="ARBA" id="ARBA00000098"/>
    </source>
</evidence>
<evidence type="ECO:0000256" key="9">
    <source>
        <dbReference type="ARBA" id="ARBA00022670"/>
    </source>
</evidence>
<keyword evidence="12" id="KW-0378">Hydrolase</keyword>
<evidence type="ECO:0000256" key="19">
    <source>
        <dbReference type="ARBA" id="ARBA00042613"/>
    </source>
</evidence>
<accession>A0A6I8TNC4</accession>
<dbReference type="GO" id="GO:0042277">
    <property type="term" value="F:peptide binding"/>
    <property type="evidence" value="ECO:0007669"/>
    <property type="project" value="TreeGrafter"/>
</dbReference>
<protein>
    <recommendedName>
        <fullName evidence="5">Aminopeptidase N</fullName>
        <ecNumber evidence="4">3.4.11.2</ecNumber>
    </recommendedName>
    <alternativeName>
        <fullName evidence="19">Microsomal aminopeptidase</fullName>
    </alternativeName>
</protein>
<keyword evidence="10 21" id="KW-0479">Metal-binding</keyword>
<dbReference type="InterPro" id="IPR014782">
    <property type="entry name" value="Peptidase_M1_dom"/>
</dbReference>
<sequence>MKSLHEMDTGGYINEDDELEPVMEDEGGQLKTKNGQKYIVNNSRRGKYVPSWCWYFTLFLVIALTLLTIVLLVLLINQPRLCTYDKEASNGNSSAIKTGAIFNPVSVNGGHAVSNGVPKKCSHDPRLNTHHDSSIARSKGDDGTVDETDGIFAEEEDDQDLITRSHGWSPAHYKLTIEPNFDRSINLGTVAITIVRDSPESDDLLPIILDINQITIHSAQVLDSDNQDLPFDALYGRNNQSYVLRIKERGEHIHNITVVLDFESQLSDTLQGLYKGSFTDEENGEKSWFASTQFSPIDARRAFPCFDSPDMKATFEVSLVHSVEKTMFLSNTEHIRTTIYRPGYLKEDFEITPKMSTYLVAFIISNLQLAQRSEGFTPQINIWSRPEVARMTNYVHRLTIRILPYLENYFDLKFNMKKIDMVAVPDFGFSAMENWGLITFRESAFLVPEDNNKSSSAKHKERVASVVAHELAHQWFGNLVTPRWWNDLWLKEGFATYMSYECLNFAEKKWHVFETFVQNELQKAFEKDSDRNSHPISFPVNRGSDIRRIFDPISYSKGASIIRMMNSFLGQDAFKAGITEYLKKYQYENAEQEDLWEILTQHGHEFGTLPAELDVKQIMDTWTLQAGYPVVTVQRLGDQSIKISQQRYMLPTKNASDETRWYIPITIVTQSVPSRNSIPKHWLNYDNQSIEVEIQAEENDFVYLNIDRTGYYRVNYDYASWKKLTTNFPSLPALTRSQLVDDAFNLARAEFIEYDIPLTLILIVSQFPHDVSSWASLSKGLEYINDMMAREPAYESFLAVMRSVLRKSFETYGFDDHVDNDHLQMMHRERIVGLACQFGIDKCSVRAQTLFRRWMTDSKDNQIPPNLKQVIYCTSLRDGGVPEWNFAYKRYKETDSASEKELILNALGCTVKPWLLSKYLNMTLDSSSGILKQDGARAFQSVAKNYAGNDIAFNFLYENIERIAKYFGDGFSTLNKMIDSVTSMMNQEHHKEQFDRFARKARKLGLRTIEKSVYLAEEQIVNNIHWRARSYYKLQEFLDKLIQDLHMNMY</sequence>
<organism evidence="28 29">
    <name type="scientific">Aedes aegypti</name>
    <name type="common">Yellowfever mosquito</name>
    <name type="synonym">Culex aegypti</name>
    <dbReference type="NCBI Taxonomy" id="7159"/>
    <lineage>
        <taxon>Eukaryota</taxon>
        <taxon>Metazoa</taxon>
        <taxon>Ecdysozoa</taxon>
        <taxon>Arthropoda</taxon>
        <taxon>Hexapoda</taxon>
        <taxon>Insecta</taxon>
        <taxon>Pterygota</taxon>
        <taxon>Neoptera</taxon>
        <taxon>Endopterygota</taxon>
        <taxon>Diptera</taxon>
        <taxon>Nematocera</taxon>
        <taxon>Culicoidea</taxon>
        <taxon>Culicidae</taxon>
        <taxon>Culicinae</taxon>
        <taxon>Aedini</taxon>
        <taxon>Aedes</taxon>
        <taxon>Stegomyia</taxon>
    </lineage>
</organism>
<dbReference type="InterPro" id="IPR024571">
    <property type="entry name" value="ERAP1-like_C_dom"/>
</dbReference>
<feature type="domain" description="Aminopeptidase N-like N-terminal" evidence="27">
    <location>
        <begin position="170"/>
        <end position="359"/>
    </location>
</feature>
<dbReference type="PRINTS" id="PR00756">
    <property type="entry name" value="ALADIPTASE"/>
</dbReference>
<comment type="cofactor">
    <cofactor evidence="21">
        <name>Zn(2+)</name>
        <dbReference type="ChEBI" id="CHEBI:29105"/>
    </cofactor>
    <text evidence="21">Binds 1 zinc ion per subunit.</text>
</comment>
<dbReference type="GO" id="GO:0005737">
    <property type="term" value="C:cytoplasm"/>
    <property type="evidence" value="ECO:0007669"/>
    <property type="project" value="TreeGrafter"/>
</dbReference>
<evidence type="ECO:0000256" key="18">
    <source>
        <dbReference type="ARBA" id="ARBA00023288"/>
    </source>
</evidence>
<comment type="similarity">
    <text evidence="3">Belongs to the peptidase M1 family.</text>
</comment>
<dbReference type="PANTHER" id="PTHR11533:SF294">
    <property type="entry name" value="THYROTROPIN-RELEASING HORMONE-DEGRADING ECTOENZYME"/>
    <property type="match status" value="1"/>
</dbReference>
<keyword evidence="18" id="KW-0449">Lipoprotein</keyword>
<evidence type="ECO:0000256" key="7">
    <source>
        <dbReference type="ARBA" id="ARBA00022475"/>
    </source>
</evidence>
<dbReference type="EC" id="3.4.11.2" evidence="4"/>
<dbReference type="Gene3D" id="1.10.390.10">
    <property type="entry name" value="Neutral Protease Domain 2"/>
    <property type="match status" value="1"/>
</dbReference>
<dbReference type="GO" id="GO:0005615">
    <property type="term" value="C:extracellular space"/>
    <property type="evidence" value="ECO:0007669"/>
    <property type="project" value="TreeGrafter"/>
</dbReference>
<dbReference type="FunFam" id="1.10.390.10:FF:000013">
    <property type="entry name" value="Aminopeptidase N"/>
    <property type="match status" value="1"/>
</dbReference>
<keyword evidence="24" id="KW-0812">Transmembrane</keyword>
<proteinExistence type="inferred from homology"/>
<dbReference type="InterPro" id="IPR034016">
    <property type="entry name" value="M1_APN-typ"/>
</dbReference>
<evidence type="ECO:0000256" key="12">
    <source>
        <dbReference type="ARBA" id="ARBA00022801"/>
    </source>
</evidence>
<dbReference type="InterPro" id="IPR001930">
    <property type="entry name" value="Peptidase_M1"/>
</dbReference>
<evidence type="ECO:0000256" key="17">
    <source>
        <dbReference type="ARBA" id="ARBA00023180"/>
    </source>
</evidence>
<dbReference type="GO" id="GO:0006508">
    <property type="term" value="P:proteolysis"/>
    <property type="evidence" value="ECO:0007669"/>
    <property type="project" value="UniProtKB-KW"/>
</dbReference>
<evidence type="ECO:0000256" key="2">
    <source>
        <dbReference type="ARBA" id="ARBA00004609"/>
    </source>
</evidence>
<dbReference type="InterPro" id="IPR045357">
    <property type="entry name" value="Aminopeptidase_N-like_N"/>
</dbReference>
<evidence type="ECO:0000256" key="8">
    <source>
        <dbReference type="ARBA" id="ARBA00022622"/>
    </source>
</evidence>
<dbReference type="AlphaFoldDB" id="A0A6I8TNC4"/>
<comment type="subcellular location">
    <subcellularLocation>
        <location evidence="2">Cell membrane</location>
        <topology evidence="2">Lipid-anchor</topology>
        <topology evidence="2">GPI-anchor</topology>
    </subcellularLocation>
</comment>
<evidence type="ECO:0000259" key="26">
    <source>
        <dbReference type="Pfam" id="PF11838"/>
    </source>
</evidence>
<keyword evidence="24" id="KW-1133">Transmembrane helix</keyword>
<dbReference type="SUPFAM" id="SSF55486">
    <property type="entry name" value="Metalloproteases ('zincins'), catalytic domain"/>
    <property type="match status" value="1"/>
</dbReference>
<dbReference type="PANTHER" id="PTHR11533">
    <property type="entry name" value="PROTEASE M1 ZINC METALLOPROTEASE"/>
    <property type="match status" value="1"/>
</dbReference>
<keyword evidence="16" id="KW-1015">Disulfide bond</keyword>
<dbReference type="SUPFAM" id="SSF63737">
    <property type="entry name" value="Leukotriene A4 hydrolase N-terminal domain"/>
    <property type="match status" value="1"/>
</dbReference>
<feature type="active site" description="Proton acceptor" evidence="20">
    <location>
        <position position="470"/>
    </location>
</feature>
<evidence type="ECO:0000256" key="20">
    <source>
        <dbReference type="PIRSR" id="PIRSR634016-1"/>
    </source>
</evidence>
<dbReference type="FunFam" id="1.25.50.20:FF:000001">
    <property type="entry name" value="Aminopeptidase"/>
    <property type="match status" value="1"/>
</dbReference>
<keyword evidence="8" id="KW-0336">GPI-anchor</keyword>
<evidence type="ECO:0000256" key="24">
    <source>
        <dbReference type="SAM" id="Phobius"/>
    </source>
</evidence>
<dbReference type="EnsemblMetazoa" id="AAEL012099-RB">
    <property type="protein sequence ID" value="AAEL012099-PB"/>
    <property type="gene ID" value="AAEL012099"/>
</dbReference>
<evidence type="ECO:0000256" key="5">
    <source>
        <dbReference type="ARBA" id="ARBA00015611"/>
    </source>
</evidence>
<evidence type="ECO:0000256" key="6">
    <source>
        <dbReference type="ARBA" id="ARBA00022438"/>
    </source>
</evidence>
<dbReference type="OrthoDB" id="510539at2759"/>
<keyword evidence="9" id="KW-0645">Protease</keyword>
<evidence type="ECO:0000256" key="11">
    <source>
        <dbReference type="ARBA" id="ARBA00022729"/>
    </source>
</evidence>
<keyword evidence="29" id="KW-1185">Reference proteome</keyword>
<comment type="catalytic activity">
    <reaction evidence="1">
        <text>Release of an N-terminal amino acid, Xaa-|-Yaa- from a peptide, amide or arylamide. Xaa is preferably Ala, but may be most amino acids including Pro (slow action). When a terminal hydrophobic residue is followed by a prolyl residue, the two may be released as an intact Xaa-Pro dipeptide.</text>
        <dbReference type="EC" id="3.4.11.2"/>
    </reaction>
</comment>
<evidence type="ECO:0000256" key="22">
    <source>
        <dbReference type="PIRSR" id="PIRSR634016-4"/>
    </source>
</evidence>
<dbReference type="Proteomes" id="UP000008820">
    <property type="component" value="Chromosome 1"/>
</dbReference>
<dbReference type="GO" id="GO:0043171">
    <property type="term" value="P:peptide catabolic process"/>
    <property type="evidence" value="ECO:0007669"/>
    <property type="project" value="TreeGrafter"/>
</dbReference>
<feature type="compositionally biased region" description="Basic and acidic residues" evidence="23">
    <location>
        <begin position="121"/>
        <end position="142"/>
    </location>
</feature>